<evidence type="ECO:0000313" key="5">
    <source>
        <dbReference type="EMBL" id="HJC40984.1"/>
    </source>
</evidence>
<dbReference type="Gene3D" id="3.60.21.10">
    <property type="match status" value="1"/>
</dbReference>
<gene>
    <name evidence="5" type="ORF">H9701_05465</name>
</gene>
<accession>A0A9D2P048</accession>
<feature type="chain" id="PRO_5039394885" evidence="3">
    <location>
        <begin position="24"/>
        <end position="277"/>
    </location>
</feature>
<feature type="signal peptide" evidence="3">
    <location>
        <begin position="1"/>
        <end position="23"/>
    </location>
</feature>
<dbReference type="PANTHER" id="PTHR31302">
    <property type="entry name" value="TRANSMEMBRANE PROTEIN WITH METALLOPHOSPHOESTERASE DOMAIN-RELATED"/>
    <property type="match status" value="1"/>
</dbReference>
<keyword evidence="3" id="KW-0732">Signal</keyword>
<evidence type="ECO:0000256" key="1">
    <source>
        <dbReference type="ARBA" id="ARBA00022723"/>
    </source>
</evidence>
<dbReference type="EMBL" id="DWWJ01000096">
    <property type="protein sequence ID" value="HJC40984.1"/>
    <property type="molecule type" value="Genomic_DNA"/>
</dbReference>
<dbReference type="Proteomes" id="UP000823882">
    <property type="component" value="Unassembled WGS sequence"/>
</dbReference>
<dbReference type="Pfam" id="PF00149">
    <property type="entry name" value="Metallophos"/>
    <property type="match status" value="1"/>
</dbReference>
<evidence type="ECO:0000256" key="2">
    <source>
        <dbReference type="ARBA" id="ARBA00022801"/>
    </source>
</evidence>
<protein>
    <submittedName>
        <fullName evidence="5">Metallophosphoesterase</fullName>
    </submittedName>
</protein>
<feature type="domain" description="Calcineurin-like phosphoesterase" evidence="4">
    <location>
        <begin position="45"/>
        <end position="211"/>
    </location>
</feature>
<evidence type="ECO:0000259" key="4">
    <source>
        <dbReference type="Pfam" id="PF00149"/>
    </source>
</evidence>
<organism evidence="5 6">
    <name type="scientific">Candidatus Intestinimonas pullistercoris</name>
    <dbReference type="NCBI Taxonomy" id="2838623"/>
    <lineage>
        <taxon>Bacteria</taxon>
        <taxon>Bacillati</taxon>
        <taxon>Bacillota</taxon>
        <taxon>Clostridia</taxon>
        <taxon>Eubacteriales</taxon>
        <taxon>Intestinimonas</taxon>
    </lineage>
</organism>
<reference evidence="5" key="1">
    <citation type="journal article" date="2021" name="PeerJ">
        <title>Extensive microbial diversity within the chicken gut microbiome revealed by metagenomics and culture.</title>
        <authorList>
            <person name="Gilroy R."/>
            <person name="Ravi A."/>
            <person name="Getino M."/>
            <person name="Pursley I."/>
            <person name="Horton D.L."/>
            <person name="Alikhan N.F."/>
            <person name="Baker D."/>
            <person name="Gharbi K."/>
            <person name="Hall N."/>
            <person name="Watson M."/>
            <person name="Adriaenssens E.M."/>
            <person name="Foster-Nyarko E."/>
            <person name="Jarju S."/>
            <person name="Secka A."/>
            <person name="Antonio M."/>
            <person name="Oren A."/>
            <person name="Chaudhuri R.R."/>
            <person name="La Ragione R."/>
            <person name="Hildebrand F."/>
            <person name="Pallen M.J."/>
        </authorList>
    </citation>
    <scope>NUCLEOTIDE SEQUENCE</scope>
    <source>
        <strain evidence="5">CHK186-1790</strain>
    </source>
</reference>
<reference evidence="5" key="2">
    <citation type="submission" date="2021-04" db="EMBL/GenBank/DDBJ databases">
        <authorList>
            <person name="Gilroy R."/>
        </authorList>
    </citation>
    <scope>NUCLEOTIDE SEQUENCE</scope>
    <source>
        <strain evidence="5">CHK186-1790</strain>
    </source>
</reference>
<keyword evidence="1" id="KW-0479">Metal-binding</keyword>
<dbReference type="GO" id="GO:0009245">
    <property type="term" value="P:lipid A biosynthetic process"/>
    <property type="evidence" value="ECO:0007669"/>
    <property type="project" value="TreeGrafter"/>
</dbReference>
<dbReference type="InterPro" id="IPR004843">
    <property type="entry name" value="Calcineurin-like_PHP"/>
</dbReference>
<dbReference type="InterPro" id="IPR029052">
    <property type="entry name" value="Metallo-depent_PP-like"/>
</dbReference>
<keyword evidence="2" id="KW-0378">Hydrolase</keyword>
<evidence type="ECO:0000313" key="6">
    <source>
        <dbReference type="Proteomes" id="UP000823882"/>
    </source>
</evidence>
<dbReference type="PANTHER" id="PTHR31302:SF31">
    <property type="entry name" value="PHOSPHODIESTERASE YAEI"/>
    <property type="match status" value="1"/>
</dbReference>
<dbReference type="GO" id="GO:0008758">
    <property type="term" value="F:UDP-2,3-diacylglucosamine hydrolase activity"/>
    <property type="evidence" value="ECO:0007669"/>
    <property type="project" value="TreeGrafter"/>
</dbReference>
<comment type="caution">
    <text evidence="5">The sequence shown here is derived from an EMBL/GenBank/DDBJ whole genome shotgun (WGS) entry which is preliminary data.</text>
</comment>
<name>A0A9D2P048_9FIRM</name>
<sequence length="277" mass="29741">MKQKKRWIILAAACAAAAVTAAAGLDQELVTRTYSISTEKLSQPIRLALLTDLHSCAYGPGQRDLLDAVDAAHPDLVLLGGDILDDDPALDAENAWTVLRTLGEAYPTFYVTGNHEFWSGRAEDWKEQITTLGVTVLEGDCATVVLQGQPLNLCGVDDPAAGEAVWEAQLQRAAGAADPAYFTILLSHRPERVEDYQGKGFDLVLAGHAHGGQWRIPGVLNGLLAPDQGLLPAYAGGLYALEDTTLVVSRGLARESTRVPRLFNPPELVILDVIPAR</sequence>
<proteinExistence type="predicted"/>
<dbReference type="GO" id="GO:0046872">
    <property type="term" value="F:metal ion binding"/>
    <property type="evidence" value="ECO:0007669"/>
    <property type="project" value="UniProtKB-KW"/>
</dbReference>
<evidence type="ECO:0000256" key="3">
    <source>
        <dbReference type="SAM" id="SignalP"/>
    </source>
</evidence>
<dbReference type="GO" id="GO:0016020">
    <property type="term" value="C:membrane"/>
    <property type="evidence" value="ECO:0007669"/>
    <property type="project" value="GOC"/>
</dbReference>
<dbReference type="SUPFAM" id="SSF56300">
    <property type="entry name" value="Metallo-dependent phosphatases"/>
    <property type="match status" value="1"/>
</dbReference>
<dbReference type="AlphaFoldDB" id="A0A9D2P048"/>
<dbReference type="InterPro" id="IPR051158">
    <property type="entry name" value="Metallophosphoesterase_sf"/>
</dbReference>